<keyword evidence="5" id="KW-1185">Reference proteome</keyword>
<organism evidence="3 5">
    <name type="scientific">Perkinsus olseni</name>
    <name type="common">Perkinsus atlanticus</name>
    <dbReference type="NCBI Taxonomy" id="32597"/>
    <lineage>
        <taxon>Eukaryota</taxon>
        <taxon>Sar</taxon>
        <taxon>Alveolata</taxon>
        <taxon>Perkinsozoa</taxon>
        <taxon>Perkinsea</taxon>
        <taxon>Perkinsida</taxon>
        <taxon>Perkinsidae</taxon>
        <taxon>Perkinsus</taxon>
    </lineage>
</organism>
<dbReference type="EMBL" id="JABANM010000596">
    <property type="protein sequence ID" value="KAF4755682.1"/>
    <property type="molecule type" value="Genomic_DNA"/>
</dbReference>
<evidence type="ECO:0000256" key="1">
    <source>
        <dbReference type="SAM" id="MobiDB-lite"/>
    </source>
</evidence>
<feature type="region of interest" description="Disordered" evidence="1">
    <location>
        <begin position="449"/>
        <end position="470"/>
    </location>
</feature>
<evidence type="ECO:0000313" key="3">
    <source>
        <dbReference type="EMBL" id="KAF4699215.1"/>
    </source>
</evidence>
<proteinExistence type="predicted"/>
<protein>
    <recommendedName>
        <fullName evidence="2">DUF7869 domain-containing protein</fullName>
    </recommendedName>
</protein>
<dbReference type="Proteomes" id="UP000553632">
    <property type="component" value="Unassembled WGS sequence"/>
</dbReference>
<dbReference type="PANTHER" id="PTHR33153:SF3">
    <property type="entry name" value="TRAFFICKING PROTEIN PARTICLE COMPLEX SUBUNIT 11 DOMAIN-CONTAINING PROTEIN"/>
    <property type="match status" value="1"/>
</dbReference>
<feature type="compositionally biased region" description="Basic and acidic residues" evidence="1">
    <location>
        <begin position="758"/>
        <end position="773"/>
    </location>
</feature>
<evidence type="ECO:0000313" key="5">
    <source>
        <dbReference type="Proteomes" id="UP000553632"/>
    </source>
</evidence>
<dbReference type="Proteomes" id="UP000574390">
    <property type="component" value="Unassembled WGS sequence"/>
</dbReference>
<dbReference type="AlphaFoldDB" id="A0A7J6PT29"/>
<comment type="caution">
    <text evidence="3">The sequence shown here is derived from an EMBL/GenBank/DDBJ whole genome shotgun (WGS) entry which is preliminary data.</text>
</comment>
<feature type="domain" description="DUF7869" evidence="2">
    <location>
        <begin position="273"/>
        <end position="404"/>
    </location>
</feature>
<evidence type="ECO:0000313" key="4">
    <source>
        <dbReference type="EMBL" id="KAF4755682.1"/>
    </source>
</evidence>
<dbReference type="Pfam" id="PF25273">
    <property type="entry name" value="DUF7869"/>
    <property type="match status" value="1"/>
</dbReference>
<gene>
    <name evidence="4" type="ORF">FOZ62_029067</name>
    <name evidence="3" type="ORF">FOZ63_006020</name>
</gene>
<feature type="compositionally biased region" description="Low complexity" evidence="1">
    <location>
        <begin position="774"/>
        <end position="783"/>
    </location>
</feature>
<accession>A0A7J6PT29</accession>
<evidence type="ECO:0000259" key="2">
    <source>
        <dbReference type="Pfam" id="PF25273"/>
    </source>
</evidence>
<sequence length="783" mass="88417">MPVCWVAVRKFFGVGNDLLAEVKVKAEAGQDLAPRYAFCEKGPNWSSRSAHFCEFVARLFRRIGEYQPDSNSLILPFFSRSAAINYLKEQWRSASNSLDVVPGTRTIYRYLSQPSLLKKIARSGVCDDVAATQPVSGLRRPSSDLPNDGQGEREVPAVRLGAAVDGLLVNVCYRKHQRFGRCQDCCESQIALAKCSCDADKNVILDRYQQHLESVKLQRMVYYRAKLESIENPDEFLTIIADGPDQYLTRVPHLIWDGRPPKYDDTCLPKLKLELVICHGRRGPNIFLYVAPPDKSHGSNMVIESFERTLYALQQSEGLPRRLHVQLDNPTGENKNKFVFAYLAEKISEGLLDRVDIMFLPPGHTHEDVDMRHHQYGSALKNREFVNAEQICQIVESCLSGHTSLSVSDARMRKRRMEKCQITGDIMLAHKKHMAVSVWEDPQVFIPSGTFEGLQEPPPEEPNRGKHDPEAASSLKRLVTDCPMCFMKEHVQHAIQLQLGTYPLLPHEREVSQLPRAVPNPERVRVYQSRADSSGPPLKKQRVNVARVEGTTIVGRSSSADPADRAIFKAMQGRPLKYTAPAKITIQHQRSCLNSRFIAEGGQWRRRSLSDLPTSELPKPRRYAFIWVEGGLDIDYARDCPGIGMVIKTPDWSVVRAEDRSDQLIEIQWACVEKSLLQRYKLQSLDRGVISPLLDPQPKLSAKRGKRSARLWQDSVPAEALEAWNIELTRGRMLPRGSLLFLEQFLKLDGVLRRDSADTAREQGDASTVERDAVVSSDSDTDS</sequence>
<dbReference type="EMBL" id="JABANO010038039">
    <property type="protein sequence ID" value="KAF4699215.1"/>
    <property type="molecule type" value="Genomic_DNA"/>
</dbReference>
<reference evidence="5 6" key="1">
    <citation type="submission" date="2020-04" db="EMBL/GenBank/DDBJ databases">
        <title>Perkinsus olseni comparative genomics.</title>
        <authorList>
            <person name="Bogema D.R."/>
        </authorList>
    </citation>
    <scope>NUCLEOTIDE SEQUENCE [LARGE SCALE GENOMIC DNA]</scope>
    <source>
        <strain evidence="4">ATCC PRA-205</strain>
        <strain evidence="3 5">ATCC PRA-207</strain>
    </source>
</reference>
<feature type="region of interest" description="Disordered" evidence="1">
    <location>
        <begin position="758"/>
        <end position="783"/>
    </location>
</feature>
<evidence type="ECO:0000313" key="6">
    <source>
        <dbReference type="Proteomes" id="UP000574390"/>
    </source>
</evidence>
<name>A0A7J6PT29_PEROL</name>
<dbReference type="PANTHER" id="PTHR33153">
    <property type="entry name" value="MYND-TYPE DOMAIN-CONTAINING PROTEIN"/>
    <property type="match status" value="1"/>
</dbReference>
<dbReference type="InterPro" id="IPR057191">
    <property type="entry name" value="DUF7869"/>
</dbReference>
<feature type="compositionally biased region" description="Basic and acidic residues" evidence="1">
    <location>
        <begin position="461"/>
        <end position="470"/>
    </location>
</feature>